<dbReference type="Pfam" id="PF02538">
    <property type="entry name" value="Hydantoinase_B"/>
    <property type="match status" value="1"/>
</dbReference>
<dbReference type="GO" id="GO:0005829">
    <property type="term" value="C:cytosol"/>
    <property type="evidence" value="ECO:0007669"/>
    <property type="project" value="TreeGrafter"/>
</dbReference>
<gene>
    <name evidence="3" type="ORF">CCS01_06970</name>
</gene>
<dbReference type="InterPro" id="IPR045079">
    <property type="entry name" value="Oxoprolinase-like"/>
</dbReference>
<dbReference type="RefSeq" id="WP_104518128.1">
    <property type="nucleotide sequence ID" value="NZ_NHRY01000070.1"/>
</dbReference>
<dbReference type="InterPro" id="IPR003692">
    <property type="entry name" value="Hydantoinase_B"/>
</dbReference>
<dbReference type="GO" id="GO:0006749">
    <property type="term" value="P:glutathione metabolic process"/>
    <property type="evidence" value="ECO:0007669"/>
    <property type="project" value="TreeGrafter"/>
</dbReference>
<reference evidence="3 4" key="1">
    <citation type="journal article" date="2018" name="Arch. Microbiol.">
        <title>New insights into the metabolic potential of the phototrophic purple bacterium Rhodopila globiformis DSM 161(T) from its draft genome sequence and evidence for a vanadium-dependent nitrogenase.</title>
        <authorList>
            <person name="Imhoff J.F."/>
            <person name="Rahn T."/>
            <person name="Kunzel S."/>
            <person name="Neulinger S.C."/>
        </authorList>
    </citation>
    <scope>NUCLEOTIDE SEQUENCE [LARGE SCALE GENOMIC DNA]</scope>
    <source>
        <strain evidence="3 4">DSM 161</strain>
    </source>
</reference>
<keyword evidence="4" id="KW-1185">Reference proteome</keyword>
<dbReference type="GO" id="GO:0017168">
    <property type="term" value="F:5-oxoprolinase (ATP-hydrolyzing) activity"/>
    <property type="evidence" value="ECO:0007669"/>
    <property type="project" value="TreeGrafter"/>
</dbReference>
<accession>A0A2S6NKL0</accession>
<comment type="caution">
    <text evidence="3">The sequence shown here is derived from an EMBL/GenBank/DDBJ whole genome shotgun (WGS) entry which is preliminary data.</text>
</comment>
<dbReference type="PANTHER" id="PTHR11365:SF23">
    <property type="entry name" value="HYPOTHETICAL 5-OXOPROLINASE (EUROFUNG)-RELATED"/>
    <property type="match status" value="1"/>
</dbReference>
<dbReference type="Proteomes" id="UP000239724">
    <property type="component" value="Unassembled WGS sequence"/>
</dbReference>
<dbReference type="EMBL" id="NHRY01000070">
    <property type="protein sequence ID" value="PPQ35605.1"/>
    <property type="molecule type" value="Genomic_DNA"/>
</dbReference>
<evidence type="ECO:0000259" key="2">
    <source>
        <dbReference type="Pfam" id="PF02538"/>
    </source>
</evidence>
<sequence>MAINGETHTPLRDLTEAQFQELYASDRFTAAVLSSRMRYIVKHMCTGLLNNAFSLILRDWYDFAATISGPPELDYPMSTVSDSLVLFIGTMAEAVRNSVTEFGVDELRPGDVIAVNDPYRTGNHVNDVCFIRPVFHDGRIIAFVTIRAHQLDMGGIVPAGFSGSKKNVYETGLSIPPMLLYRDDKPVKSTFNLIFDNARFCALLLPDIKSLYQSLLLGERLLLESVNRYGADALLGAIRYSCDVSADAMSEALRTKIPDGIYEAEESVDADGIDASREYRIKLRIAKHGENIECDLSGTSAQARSSINCGVLDVKTAIGVALKMLIEQETPYSSGSYRNIDVVIPPGTICSAVPPDGAIFLYWESSIPVLSAVYRALEKALGPDAVGGDYGSLMIHNANGVSEAGVPWVTAAQCGGEHGPWSGTKAGDGDSYTVFYLANNIDPATEAIESDIPAVVLRKEYALDTAGPGRHRGGAAVLKDTLWLRDAEHWTMPLHAKVSCGFGVYGGGDGTAQANWVFPPETYKVVAATGALPTDRSIYRESIPVGGMLDPETKTLDPKGEYFYFASTPTWRTTPNTMFRYQTAGGGGWGKPMERDPERVLRDVRDEYVSIEGARRDYGVAVVGDPVNDPEGLRIDQEATRRLRGAGG</sequence>
<feature type="compositionally biased region" description="Basic and acidic residues" evidence="1">
    <location>
        <begin position="631"/>
        <end position="641"/>
    </location>
</feature>
<proteinExistence type="predicted"/>
<dbReference type="OrthoDB" id="9761586at2"/>
<feature type="domain" description="Hydantoinase B/oxoprolinase" evidence="2">
    <location>
        <begin position="26"/>
        <end position="592"/>
    </location>
</feature>
<name>A0A2S6NKL0_RHOGL</name>
<evidence type="ECO:0000256" key="1">
    <source>
        <dbReference type="SAM" id="MobiDB-lite"/>
    </source>
</evidence>
<organism evidence="3 4">
    <name type="scientific">Rhodopila globiformis</name>
    <name type="common">Rhodopseudomonas globiformis</name>
    <dbReference type="NCBI Taxonomy" id="1071"/>
    <lineage>
        <taxon>Bacteria</taxon>
        <taxon>Pseudomonadati</taxon>
        <taxon>Pseudomonadota</taxon>
        <taxon>Alphaproteobacteria</taxon>
        <taxon>Acetobacterales</taxon>
        <taxon>Acetobacteraceae</taxon>
        <taxon>Rhodopila</taxon>
    </lineage>
</organism>
<protein>
    <submittedName>
        <fullName evidence="3">Methylhydantoinase</fullName>
    </submittedName>
</protein>
<feature type="region of interest" description="Disordered" evidence="1">
    <location>
        <begin position="622"/>
        <end position="648"/>
    </location>
</feature>
<evidence type="ECO:0000313" key="3">
    <source>
        <dbReference type="EMBL" id="PPQ35605.1"/>
    </source>
</evidence>
<dbReference type="PANTHER" id="PTHR11365">
    <property type="entry name" value="5-OXOPROLINASE RELATED"/>
    <property type="match status" value="1"/>
</dbReference>
<dbReference type="AlphaFoldDB" id="A0A2S6NKL0"/>
<evidence type="ECO:0000313" key="4">
    <source>
        <dbReference type="Proteomes" id="UP000239724"/>
    </source>
</evidence>